<dbReference type="PANTHER" id="PTHR43364:SF7">
    <property type="entry name" value="NADP-DEPENDENT OXIDOREDUCTASE DOMAIN-CONTAINING PROTEIN-RELATED"/>
    <property type="match status" value="1"/>
</dbReference>
<evidence type="ECO:0000259" key="3">
    <source>
        <dbReference type="Pfam" id="PF00248"/>
    </source>
</evidence>
<organism evidence="4 5">
    <name type="scientific">Cronartium quercuum f. sp. fusiforme G11</name>
    <dbReference type="NCBI Taxonomy" id="708437"/>
    <lineage>
        <taxon>Eukaryota</taxon>
        <taxon>Fungi</taxon>
        <taxon>Dikarya</taxon>
        <taxon>Basidiomycota</taxon>
        <taxon>Pucciniomycotina</taxon>
        <taxon>Pucciniomycetes</taxon>
        <taxon>Pucciniales</taxon>
        <taxon>Coleosporiaceae</taxon>
        <taxon>Cronartium</taxon>
    </lineage>
</organism>
<gene>
    <name evidence="4" type="ORF">CROQUDRAFT_35893</name>
</gene>
<evidence type="ECO:0000256" key="1">
    <source>
        <dbReference type="ARBA" id="ARBA00022857"/>
    </source>
</evidence>
<dbReference type="PANTHER" id="PTHR43364">
    <property type="entry name" value="NADH-SPECIFIC METHYLGLYOXAL REDUCTASE-RELATED"/>
    <property type="match status" value="1"/>
</dbReference>
<dbReference type="EMBL" id="MU167210">
    <property type="protein sequence ID" value="KAG0151860.1"/>
    <property type="molecule type" value="Genomic_DNA"/>
</dbReference>
<dbReference type="Gene3D" id="3.20.20.100">
    <property type="entry name" value="NADP-dependent oxidoreductase domain"/>
    <property type="match status" value="1"/>
</dbReference>
<comment type="similarity">
    <text evidence="2">Belongs to the aldo/keto reductase family. Aldo/keto reductase 2 subfamily.</text>
</comment>
<comment type="caution">
    <text evidence="4">The sequence shown here is derived from an EMBL/GenBank/DDBJ whole genome shotgun (WGS) entry which is preliminary data.</text>
</comment>
<sequence length="343" mass="38256">MAFLETPSSSPSSGLKVRRTLGSHSPVKVSPVCLGAYSCGSGWEQCGTGQMSQEDSFRRFDLFVEFGGNFIDTINNDQQGESERRVGQWMKERDNRKELVIATKYTAGYKGEAKASKIDYGQNSVDSASVSIGISLKNLQTSYIDILYVDFWDWTASIEEMMESLDVFVKDGKVLYLGVSDTPAWVVSQANQYARDHGLAPFSVYQGHWSLLLRDFQLEILPMCVSEGMALCPWGEIIPDKSQPHGGRTKRFAEGENSTLYAIAKELGTLSVTAIALAYGLRKFPFIFPIIGERKLEHYHAKITSLSLRLTQDHIKKIEGVSDDQQESSDKVVREISFGCIRS</sequence>
<dbReference type="InterPro" id="IPR036812">
    <property type="entry name" value="NAD(P)_OxRdtase_dom_sf"/>
</dbReference>
<dbReference type="AlphaFoldDB" id="A0A9P6NR59"/>
<dbReference type="SUPFAM" id="SSF51430">
    <property type="entry name" value="NAD(P)-linked oxidoreductase"/>
    <property type="match status" value="1"/>
</dbReference>
<keyword evidence="1" id="KW-0521">NADP</keyword>
<feature type="domain" description="NADP-dependent oxidoreductase" evidence="3">
    <location>
        <begin position="32"/>
        <end position="321"/>
    </location>
</feature>
<proteinExistence type="inferred from homology"/>
<dbReference type="InterPro" id="IPR050523">
    <property type="entry name" value="AKR_Detox_Biosynth"/>
</dbReference>
<evidence type="ECO:0000256" key="2">
    <source>
        <dbReference type="ARBA" id="ARBA00038157"/>
    </source>
</evidence>
<accession>A0A9P6NR59</accession>
<dbReference type="InterPro" id="IPR023210">
    <property type="entry name" value="NADP_OxRdtase_dom"/>
</dbReference>
<reference evidence="4" key="1">
    <citation type="submission" date="2013-11" db="EMBL/GenBank/DDBJ databases">
        <title>Genome sequence of the fusiform rust pathogen reveals effectors for host alternation and coevolution with pine.</title>
        <authorList>
            <consortium name="DOE Joint Genome Institute"/>
            <person name="Smith K."/>
            <person name="Pendleton A."/>
            <person name="Kubisiak T."/>
            <person name="Anderson C."/>
            <person name="Salamov A."/>
            <person name="Aerts A."/>
            <person name="Riley R."/>
            <person name="Clum A."/>
            <person name="Lindquist E."/>
            <person name="Ence D."/>
            <person name="Campbell M."/>
            <person name="Kronenberg Z."/>
            <person name="Feau N."/>
            <person name="Dhillon B."/>
            <person name="Hamelin R."/>
            <person name="Burleigh J."/>
            <person name="Smith J."/>
            <person name="Yandell M."/>
            <person name="Nelson C."/>
            <person name="Grigoriev I."/>
            <person name="Davis J."/>
        </authorList>
    </citation>
    <scope>NUCLEOTIDE SEQUENCE</scope>
    <source>
        <strain evidence="4">G11</strain>
    </source>
</reference>
<name>A0A9P6NR59_9BASI</name>
<protein>
    <recommendedName>
        <fullName evidence="3">NADP-dependent oxidoreductase domain-containing protein</fullName>
    </recommendedName>
</protein>
<evidence type="ECO:0000313" key="4">
    <source>
        <dbReference type="EMBL" id="KAG0151860.1"/>
    </source>
</evidence>
<dbReference type="Proteomes" id="UP000886653">
    <property type="component" value="Unassembled WGS sequence"/>
</dbReference>
<evidence type="ECO:0000313" key="5">
    <source>
        <dbReference type="Proteomes" id="UP000886653"/>
    </source>
</evidence>
<dbReference type="OrthoDB" id="48988at2759"/>
<keyword evidence="5" id="KW-1185">Reference proteome</keyword>
<dbReference type="Pfam" id="PF00248">
    <property type="entry name" value="Aldo_ket_red"/>
    <property type="match status" value="1"/>
</dbReference>